<protein>
    <submittedName>
        <fullName evidence="1">Uncharacterized protein</fullName>
    </submittedName>
</protein>
<keyword evidence="2" id="KW-1185">Reference proteome</keyword>
<name>D8QXB8_SELML</name>
<dbReference type="InParanoid" id="D8QXB8"/>
<dbReference type="KEGG" id="smo:SELMODRAFT_404780"/>
<accession>D8QXB8</accession>
<evidence type="ECO:0000313" key="2">
    <source>
        <dbReference type="Proteomes" id="UP000001514"/>
    </source>
</evidence>
<dbReference type="AlphaFoldDB" id="D8QXB8"/>
<evidence type="ECO:0000313" key="1">
    <source>
        <dbReference type="EMBL" id="EFJ35023.1"/>
    </source>
</evidence>
<dbReference type="HOGENOM" id="CLU_2042086_0_0_1"/>
<organism evidence="2">
    <name type="scientific">Selaginella moellendorffii</name>
    <name type="common">Spikemoss</name>
    <dbReference type="NCBI Taxonomy" id="88036"/>
    <lineage>
        <taxon>Eukaryota</taxon>
        <taxon>Viridiplantae</taxon>
        <taxon>Streptophyta</taxon>
        <taxon>Embryophyta</taxon>
        <taxon>Tracheophyta</taxon>
        <taxon>Lycopodiopsida</taxon>
        <taxon>Selaginellales</taxon>
        <taxon>Selaginellaceae</taxon>
        <taxon>Selaginella</taxon>
    </lineage>
</organism>
<reference evidence="1 2" key="1">
    <citation type="journal article" date="2011" name="Science">
        <title>The Selaginella genome identifies genetic changes associated with the evolution of vascular plants.</title>
        <authorList>
            <person name="Banks J.A."/>
            <person name="Nishiyama T."/>
            <person name="Hasebe M."/>
            <person name="Bowman J.L."/>
            <person name="Gribskov M."/>
            <person name="dePamphilis C."/>
            <person name="Albert V.A."/>
            <person name="Aono N."/>
            <person name="Aoyama T."/>
            <person name="Ambrose B.A."/>
            <person name="Ashton N.W."/>
            <person name="Axtell M.J."/>
            <person name="Barker E."/>
            <person name="Barker M.S."/>
            <person name="Bennetzen J.L."/>
            <person name="Bonawitz N.D."/>
            <person name="Chapple C."/>
            <person name="Cheng C."/>
            <person name="Correa L.G."/>
            <person name="Dacre M."/>
            <person name="DeBarry J."/>
            <person name="Dreyer I."/>
            <person name="Elias M."/>
            <person name="Engstrom E.M."/>
            <person name="Estelle M."/>
            <person name="Feng L."/>
            <person name="Finet C."/>
            <person name="Floyd S.K."/>
            <person name="Frommer W.B."/>
            <person name="Fujita T."/>
            <person name="Gramzow L."/>
            <person name="Gutensohn M."/>
            <person name="Harholt J."/>
            <person name="Hattori M."/>
            <person name="Heyl A."/>
            <person name="Hirai T."/>
            <person name="Hiwatashi Y."/>
            <person name="Ishikawa M."/>
            <person name="Iwata M."/>
            <person name="Karol K.G."/>
            <person name="Koehler B."/>
            <person name="Kolukisaoglu U."/>
            <person name="Kubo M."/>
            <person name="Kurata T."/>
            <person name="Lalonde S."/>
            <person name="Li K."/>
            <person name="Li Y."/>
            <person name="Litt A."/>
            <person name="Lyons E."/>
            <person name="Manning G."/>
            <person name="Maruyama T."/>
            <person name="Michael T.P."/>
            <person name="Mikami K."/>
            <person name="Miyazaki S."/>
            <person name="Morinaga S."/>
            <person name="Murata T."/>
            <person name="Mueller-Roeber B."/>
            <person name="Nelson D.R."/>
            <person name="Obara M."/>
            <person name="Oguri Y."/>
            <person name="Olmstead R.G."/>
            <person name="Onodera N."/>
            <person name="Petersen B.L."/>
            <person name="Pils B."/>
            <person name="Prigge M."/>
            <person name="Rensing S.A."/>
            <person name="Riano-Pachon D.M."/>
            <person name="Roberts A.W."/>
            <person name="Sato Y."/>
            <person name="Scheller H.V."/>
            <person name="Schulz B."/>
            <person name="Schulz C."/>
            <person name="Shakirov E.V."/>
            <person name="Shibagaki N."/>
            <person name="Shinohara N."/>
            <person name="Shippen D.E."/>
            <person name="Soerensen I."/>
            <person name="Sotooka R."/>
            <person name="Sugimoto N."/>
            <person name="Sugita M."/>
            <person name="Sumikawa N."/>
            <person name="Tanurdzic M."/>
            <person name="Theissen G."/>
            <person name="Ulvskov P."/>
            <person name="Wakazuki S."/>
            <person name="Weng J.K."/>
            <person name="Willats W.W."/>
            <person name="Wipf D."/>
            <person name="Wolf P.G."/>
            <person name="Yang L."/>
            <person name="Zimmer A.D."/>
            <person name="Zhu Q."/>
            <person name="Mitros T."/>
            <person name="Hellsten U."/>
            <person name="Loque D."/>
            <person name="Otillar R."/>
            <person name="Salamov A."/>
            <person name="Schmutz J."/>
            <person name="Shapiro H."/>
            <person name="Lindquist E."/>
            <person name="Lucas S."/>
            <person name="Rokhsar D."/>
            <person name="Grigoriev I.V."/>
        </authorList>
    </citation>
    <scope>NUCLEOTIDE SEQUENCE [LARGE SCALE GENOMIC DNA]</scope>
</reference>
<dbReference type="Proteomes" id="UP000001514">
    <property type="component" value="Unassembled WGS sequence"/>
</dbReference>
<sequence length="121" mass="13662">MADYARILLENMHYLISMPYTMDSILFTPGRPQPSSSPQTSCAHATSCLRCHTSPCIPYITTTTVLKYITCSMKSSTFAMPETPIQPFFNDTRNATRFSRSLQSLASLQHKINILQSMDME</sequence>
<dbReference type="Gramene" id="EFJ35023">
    <property type="protein sequence ID" value="EFJ35023"/>
    <property type="gene ID" value="SELMODRAFT_404780"/>
</dbReference>
<dbReference type="EMBL" id="GL377568">
    <property type="protein sequence ID" value="EFJ35023.1"/>
    <property type="molecule type" value="Genomic_DNA"/>
</dbReference>
<proteinExistence type="predicted"/>
<gene>
    <name evidence="1" type="ORF">SELMODRAFT_404780</name>
</gene>